<evidence type="ECO:0000259" key="3">
    <source>
        <dbReference type="PROSITE" id="PS51228"/>
    </source>
</evidence>
<dbReference type="PROSITE" id="PS51228">
    <property type="entry name" value="ACB_2"/>
    <property type="match status" value="1"/>
</dbReference>
<name>A0A2P4YBC2_9STRA</name>
<reference evidence="4 5" key="1">
    <citation type="journal article" date="2017" name="Genome Biol. Evol.">
        <title>Phytophthora megakarya and P. palmivora, closely related causal agents of cacao black pod rot, underwent increases in genome sizes and gene numbers by different mechanisms.</title>
        <authorList>
            <person name="Ali S.S."/>
            <person name="Shao J."/>
            <person name="Lary D.J."/>
            <person name="Kronmiller B."/>
            <person name="Shen D."/>
            <person name="Strem M.D."/>
            <person name="Amoako-Attah I."/>
            <person name="Akrofi A.Y."/>
            <person name="Begoude B.A."/>
            <person name="Ten Hoopen G.M."/>
            <person name="Coulibaly K."/>
            <person name="Kebe B.I."/>
            <person name="Melnick R.L."/>
            <person name="Guiltinan M.J."/>
            <person name="Tyler B.M."/>
            <person name="Meinhardt L.W."/>
            <person name="Bailey B.A."/>
        </authorList>
    </citation>
    <scope>NUCLEOTIDE SEQUENCE [LARGE SCALE GENOMIC DNA]</scope>
    <source>
        <strain evidence="5">sbr112.9</strain>
    </source>
</reference>
<dbReference type="PRINTS" id="PR00689">
    <property type="entry name" value="ACOABINDINGP"/>
</dbReference>
<evidence type="ECO:0000256" key="2">
    <source>
        <dbReference type="ARBA" id="ARBA00023121"/>
    </source>
</evidence>
<dbReference type="InterPro" id="IPR035984">
    <property type="entry name" value="Acyl-CoA-binding_sf"/>
</dbReference>
<proteinExistence type="inferred from homology"/>
<dbReference type="PANTHER" id="PTHR23310:SF62">
    <property type="entry name" value="ACYL-COA BINDING PROTEIN 1, ISOFORM A"/>
    <property type="match status" value="1"/>
</dbReference>
<dbReference type="Gene3D" id="1.20.80.10">
    <property type="match status" value="1"/>
</dbReference>
<evidence type="ECO:0000313" key="4">
    <source>
        <dbReference type="EMBL" id="POM75116.1"/>
    </source>
</evidence>
<feature type="domain" description="ACB" evidence="3">
    <location>
        <begin position="4"/>
        <end position="88"/>
    </location>
</feature>
<comment type="similarity">
    <text evidence="1">Belongs to the ACBP family.</text>
</comment>
<sequence>MSDLKTEFEAAAAAAKTFTKPNTNDEKLALYAYYKQATVGDNTTPAPGMFDLKGKAKWNAWNEKKGVSTEDAMKAYIAEVEKQKAVYA</sequence>
<dbReference type="InterPro" id="IPR000582">
    <property type="entry name" value="Acyl-CoA-binding_protein"/>
</dbReference>
<dbReference type="EMBL" id="NCKW01004039">
    <property type="protein sequence ID" value="POM75116.1"/>
    <property type="molecule type" value="Genomic_DNA"/>
</dbReference>
<dbReference type="AlphaFoldDB" id="A0A2P4YBC2"/>
<dbReference type="OrthoDB" id="346910at2759"/>
<dbReference type="Proteomes" id="UP000237271">
    <property type="component" value="Unassembled WGS sequence"/>
</dbReference>
<gene>
    <name evidence="4" type="ORF">PHPALM_7823</name>
</gene>
<dbReference type="SUPFAM" id="SSF47027">
    <property type="entry name" value="Acyl-CoA binding protein"/>
    <property type="match status" value="1"/>
</dbReference>
<dbReference type="GO" id="GO:0006631">
    <property type="term" value="P:fatty acid metabolic process"/>
    <property type="evidence" value="ECO:0007669"/>
    <property type="project" value="TreeGrafter"/>
</dbReference>
<protein>
    <submittedName>
        <fullName evidence="4">Acyl-CoA-binding-like protein</fullName>
    </submittedName>
</protein>
<evidence type="ECO:0000256" key="1">
    <source>
        <dbReference type="ARBA" id="ARBA00005567"/>
    </source>
</evidence>
<organism evidence="4 5">
    <name type="scientific">Phytophthora palmivora</name>
    <dbReference type="NCBI Taxonomy" id="4796"/>
    <lineage>
        <taxon>Eukaryota</taxon>
        <taxon>Sar</taxon>
        <taxon>Stramenopiles</taxon>
        <taxon>Oomycota</taxon>
        <taxon>Peronosporomycetes</taxon>
        <taxon>Peronosporales</taxon>
        <taxon>Peronosporaceae</taxon>
        <taxon>Phytophthora</taxon>
    </lineage>
</organism>
<keyword evidence="5" id="KW-1185">Reference proteome</keyword>
<comment type="caution">
    <text evidence="4">The sequence shown here is derived from an EMBL/GenBank/DDBJ whole genome shotgun (WGS) entry which is preliminary data.</text>
</comment>
<dbReference type="InterPro" id="IPR014352">
    <property type="entry name" value="FERM/acyl-CoA-bd_prot_sf"/>
</dbReference>
<evidence type="ECO:0000313" key="5">
    <source>
        <dbReference type="Proteomes" id="UP000237271"/>
    </source>
</evidence>
<keyword evidence="2" id="KW-0446">Lipid-binding</keyword>
<dbReference type="GO" id="GO:0000062">
    <property type="term" value="F:fatty-acyl-CoA binding"/>
    <property type="evidence" value="ECO:0007669"/>
    <property type="project" value="InterPro"/>
</dbReference>
<accession>A0A2P4YBC2</accession>
<dbReference type="PANTHER" id="PTHR23310">
    <property type="entry name" value="ACYL-COA-BINDING PROTEIN, ACBP"/>
    <property type="match status" value="1"/>
</dbReference>
<dbReference type="Pfam" id="PF00887">
    <property type="entry name" value="ACBP"/>
    <property type="match status" value="1"/>
</dbReference>